<dbReference type="PROSITE" id="PS00809">
    <property type="entry name" value="ADP_GLC_PYROPHOSPH_2"/>
    <property type="match status" value="1"/>
</dbReference>
<comment type="caution">
    <text evidence="13">The sequence shown here is derived from an EMBL/GenBank/DDBJ whole genome shotgun (WGS) entry which is preliminary data.</text>
</comment>
<dbReference type="Gene3D" id="2.160.10.10">
    <property type="entry name" value="Hexapeptide repeat proteins"/>
    <property type="match status" value="1"/>
</dbReference>
<dbReference type="EMBL" id="JACTNZ010000005">
    <property type="protein sequence ID" value="KAG5547898.1"/>
    <property type="molecule type" value="Genomic_DNA"/>
</dbReference>
<evidence type="ECO:0000256" key="9">
    <source>
        <dbReference type="ARBA" id="ARBA00022741"/>
    </source>
</evidence>
<proteinExistence type="inferred from homology"/>
<dbReference type="GO" id="GO:0005524">
    <property type="term" value="F:ATP binding"/>
    <property type="evidence" value="ECO:0007669"/>
    <property type="project" value="UniProtKB-KW"/>
</dbReference>
<comment type="catalytic activity">
    <reaction evidence="1">
        <text>alpha-D-glucose 1-phosphate + ATP + H(+) = ADP-alpha-D-glucose + diphosphate</text>
        <dbReference type="Rhea" id="RHEA:12120"/>
        <dbReference type="ChEBI" id="CHEBI:15378"/>
        <dbReference type="ChEBI" id="CHEBI:30616"/>
        <dbReference type="ChEBI" id="CHEBI:33019"/>
        <dbReference type="ChEBI" id="CHEBI:57498"/>
        <dbReference type="ChEBI" id="CHEBI:58601"/>
        <dbReference type="EC" id="2.7.7.27"/>
    </reaction>
</comment>
<evidence type="ECO:0000256" key="8">
    <source>
        <dbReference type="ARBA" id="ARBA00022695"/>
    </source>
</evidence>
<evidence type="ECO:0000256" key="11">
    <source>
        <dbReference type="ARBA" id="ARBA00022922"/>
    </source>
</evidence>
<comment type="pathway">
    <text evidence="2">Glycan biosynthesis; starch biosynthesis.</text>
</comment>
<evidence type="ECO:0000313" key="13">
    <source>
        <dbReference type="EMBL" id="KAG5547898.1"/>
    </source>
</evidence>
<keyword evidence="7" id="KW-0808">Transferase</keyword>
<dbReference type="InterPro" id="IPR011004">
    <property type="entry name" value="Trimer_LpxA-like_sf"/>
</dbReference>
<dbReference type="SUPFAM" id="SSF51161">
    <property type="entry name" value="Trimeric LpxA-like enzymes"/>
    <property type="match status" value="1"/>
</dbReference>
<evidence type="ECO:0000256" key="10">
    <source>
        <dbReference type="ARBA" id="ARBA00022840"/>
    </source>
</evidence>
<dbReference type="Proteomes" id="UP000823749">
    <property type="component" value="Chromosome 5"/>
</dbReference>
<dbReference type="GO" id="GO:0019252">
    <property type="term" value="P:starch biosynthetic process"/>
    <property type="evidence" value="ECO:0007669"/>
    <property type="project" value="UniProtKB-KW"/>
</dbReference>
<dbReference type="PANTHER" id="PTHR43523">
    <property type="entry name" value="GLUCOSE-1-PHOSPHATE ADENYLYLTRANSFERASE-RELATED"/>
    <property type="match status" value="1"/>
</dbReference>
<dbReference type="InterPro" id="IPR005835">
    <property type="entry name" value="NTP_transferase_dom"/>
</dbReference>
<evidence type="ECO:0000256" key="4">
    <source>
        <dbReference type="ARBA" id="ARBA00011680"/>
    </source>
</evidence>
<evidence type="ECO:0000313" key="14">
    <source>
        <dbReference type="Proteomes" id="UP000823749"/>
    </source>
</evidence>
<dbReference type="PANTHER" id="PTHR43523:SF4">
    <property type="entry name" value="GLUCOSE-1-PHOSPHATE ADENYLYLTRANSFERASE LARGE SUBUNIT 3, CHLOROPLASTIC"/>
    <property type="match status" value="1"/>
</dbReference>
<dbReference type="SUPFAM" id="SSF53448">
    <property type="entry name" value="Nucleotide-diphospho-sugar transferases"/>
    <property type="match status" value="1"/>
</dbReference>
<dbReference type="Gene3D" id="3.90.550.10">
    <property type="entry name" value="Spore Coat Polysaccharide Biosynthesis Protein SpsA, Chain A"/>
    <property type="match status" value="1"/>
</dbReference>
<evidence type="ECO:0000256" key="7">
    <source>
        <dbReference type="ARBA" id="ARBA00022679"/>
    </source>
</evidence>
<keyword evidence="11" id="KW-0750">Starch biosynthesis</keyword>
<dbReference type="GO" id="GO:0008878">
    <property type="term" value="F:glucose-1-phosphate adenylyltransferase activity"/>
    <property type="evidence" value="ECO:0007669"/>
    <property type="project" value="UniProtKB-EC"/>
</dbReference>
<evidence type="ECO:0000259" key="12">
    <source>
        <dbReference type="Pfam" id="PF00483"/>
    </source>
</evidence>
<dbReference type="AlphaFoldDB" id="A0AAV6K5Z9"/>
<feature type="domain" description="Nucleotidyl transferase" evidence="12">
    <location>
        <begin position="5"/>
        <end position="185"/>
    </location>
</feature>
<dbReference type="Pfam" id="PF25247">
    <property type="entry name" value="LbH_GLGC"/>
    <property type="match status" value="1"/>
</dbReference>
<dbReference type="InterPro" id="IPR011831">
    <property type="entry name" value="ADP-Glc_PPase"/>
</dbReference>
<dbReference type="GO" id="GO:0005978">
    <property type="term" value="P:glycogen biosynthetic process"/>
    <property type="evidence" value="ECO:0007669"/>
    <property type="project" value="InterPro"/>
</dbReference>
<keyword evidence="8" id="KW-0548">Nucleotidyltransferase</keyword>
<comment type="subunit">
    <text evidence="4">Heterotetramer.</text>
</comment>
<accession>A0AAV6K5Z9</accession>
<evidence type="ECO:0000256" key="6">
    <source>
        <dbReference type="ARBA" id="ARBA00022533"/>
    </source>
</evidence>
<dbReference type="EC" id="2.7.7.27" evidence="5"/>
<evidence type="ECO:0000256" key="3">
    <source>
        <dbReference type="ARBA" id="ARBA00010443"/>
    </source>
</evidence>
<dbReference type="InterPro" id="IPR029044">
    <property type="entry name" value="Nucleotide-diphossugar_trans"/>
</dbReference>
<keyword evidence="6" id="KW-0021">Allosteric enzyme</keyword>
<sequence>MKWFQGTADAVRQFTWVFEDARNKDVENILILSGDHLYRMDYMDFVQNHIDRNADITISCVPVGNSRASDYGLMKIDHNGRIIHFSEKPKGADVKAMEADTTLLGLSPKDAAKAPYIASMGVYVFKTDVLLKLLRWRYPTSNDFGSEIIPSEVAEHNVQAYVFRDYWEDIGTIKSFYDANLALTEEFPKFHFYDPKTPFFTSPKFLPPTKIDKCKIKDSIISHGCFLRECSIEHSIVGERSRLDSGVELKDTLMMGADNYQTEAEIASLVAEGKIPIGIGKNTKIRKCIIDKNAKIGKDVVIMNKDGVEEADRPEEGFYIRSGITIILEKATIDDGTTI</sequence>
<dbReference type="CDD" id="cd04651">
    <property type="entry name" value="LbH_G1P_AT_C"/>
    <property type="match status" value="1"/>
</dbReference>
<evidence type="ECO:0000256" key="2">
    <source>
        <dbReference type="ARBA" id="ARBA00004727"/>
    </source>
</evidence>
<keyword evidence="9" id="KW-0547">Nucleotide-binding</keyword>
<evidence type="ECO:0000256" key="1">
    <source>
        <dbReference type="ARBA" id="ARBA00000956"/>
    </source>
</evidence>
<evidence type="ECO:0000256" key="5">
    <source>
        <dbReference type="ARBA" id="ARBA00012460"/>
    </source>
</evidence>
<keyword evidence="14" id="KW-1185">Reference proteome</keyword>
<dbReference type="Pfam" id="PF00483">
    <property type="entry name" value="NTP_transferase"/>
    <property type="match status" value="1"/>
</dbReference>
<keyword evidence="10" id="KW-0067">ATP-binding</keyword>
<dbReference type="PROSITE" id="PS00810">
    <property type="entry name" value="ADP_GLC_PYROPHOSPH_3"/>
    <property type="match status" value="1"/>
</dbReference>
<name>A0AAV6K5Z9_9ERIC</name>
<protein>
    <recommendedName>
        <fullName evidence="5">glucose-1-phosphate adenylyltransferase</fullName>
        <ecNumber evidence="5">2.7.7.27</ecNumber>
    </recommendedName>
</protein>
<organism evidence="13 14">
    <name type="scientific">Rhododendron griersonianum</name>
    <dbReference type="NCBI Taxonomy" id="479676"/>
    <lineage>
        <taxon>Eukaryota</taxon>
        <taxon>Viridiplantae</taxon>
        <taxon>Streptophyta</taxon>
        <taxon>Embryophyta</taxon>
        <taxon>Tracheophyta</taxon>
        <taxon>Spermatophyta</taxon>
        <taxon>Magnoliopsida</taxon>
        <taxon>eudicotyledons</taxon>
        <taxon>Gunneridae</taxon>
        <taxon>Pentapetalae</taxon>
        <taxon>asterids</taxon>
        <taxon>Ericales</taxon>
        <taxon>Ericaceae</taxon>
        <taxon>Ericoideae</taxon>
        <taxon>Rhodoreae</taxon>
        <taxon>Rhododendron</taxon>
    </lineage>
</organism>
<dbReference type="InterPro" id="IPR005836">
    <property type="entry name" value="ADP_Glu_pyroP_CS"/>
</dbReference>
<dbReference type="FunFam" id="2.160.10.10:FF:000010">
    <property type="entry name" value="Glucose-1-phosphate adenylyltransferase"/>
    <property type="match status" value="1"/>
</dbReference>
<comment type="similarity">
    <text evidence="3">Belongs to the bacterial/plant glucose-1-phosphate adenylyltransferase family.</text>
</comment>
<reference evidence="13" key="1">
    <citation type="submission" date="2020-08" db="EMBL/GenBank/DDBJ databases">
        <title>Plant Genome Project.</title>
        <authorList>
            <person name="Zhang R.-G."/>
        </authorList>
    </citation>
    <scope>NUCLEOTIDE SEQUENCE</scope>
    <source>
        <strain evidence="13">WSP0</strain>
        <tissue evidence="13">Leaf</tissue>
    </source>
</reference>
<gene>
    <name evidence="13" type="ORF">RHGRI_013546</name>
</gene>